<feature type="region of interest" description="Disordered" evidence="7">
    <location>
        <begin position="25"/>
        <end position="47"/>
    </location>
</feature>
<organism evidence="9 10">
    <name type="scientific">Heliobacterium mobile</name>
    <name type="common">Heliobacillus mobilis</name>
    <dbReference type="NCBI Taxonomy" id="28064"/>
    <lineage>
        <taxon>Bacteria</taxon>
        <taxon>Bacillati</taxon>
        <taxon>Bacillota</taxon>
        <taxon>Clostridia</taxon>
        <taxon>Eubacteriales</taxon>
        <taxon>Heliobacteriaceae</taxon>
        <taxon>Heliobacterium</taxon>
    </lineage>
</organism>
<sequence length="104" mass="11439">MPQEVLGMIHSSNLIQHIRKAYSTEPVTKRAESIPEPKGGDGIKQSPDLLSLSEEARLLQGAMKAIQDVPEIRMDKVLHVQEALRTGTYSISGEEIAEKMIGSK</sequence>
<keyword evidence="3" id="KW-0678">Repressor</keyword>
<proteinExistence type="inferred from homology"/>
<keyword evidence="9" id="KW-0966">Cell projection</keyword>
<evidence type="ECO:0000256" key="7">
    <source>
        <dbReference type="SAM" id="MobiDB-lite"/>
    </source>
</evidence>
<dbReference type="Proteomes" id="UP000430670">
    <property type="component" value="Unassembled WGS sequence"/>
</dbReference>
<evidence type="ECO:0000313" key="9">
    <source>
        <dbReference type="EMBL" id="MTV49924.1"/>
    </source>
</evidence>
<protein>
    <recommendedName>
        <fullName evidence="2">Negative regulator of flagellin synthesis</fullName>
    </recommendedName>
</protein>
<evidence type="ECO:0000313" key="10">
    <source>
        <dbReference type="Proteomes" id="UP000430670"/>
    </source>
</evidence>
<evidence type="ECO:0000256" key="3">
    <source>
        <dbReference type="ARBA" id="ARBA00022491"/>
    </source>
</evidence>
<comment type="similarity">
    <text evidence="1">Belongs to the FlgM family.</text>
</comment>
<comment type="caution">
    <text evidence="9">The sequence shown here is derived from an EMBL/GenBank/DDBJ whole genome shotgun (WGS) entry which is preliminary data.</text>
</comment>
<keyword evidence="6" id="KW-0804">Transcription</keyword>
<feature type="compositionally biased region" description="Basic and acidic residues" evidence="7">
    <location>
        <begin position="27"/>
        <end position="41"/>
    </location>
</feature>
<gene>
    <name evidence="9" type="primary">flgM</name>
    <name evidence="9" type="ORF">GJ688_13165</name>
</gene>
<dbReference type="InterPro" id="IPR007412">
    <property type="entry name" value="FlgM"/>
</dbReference>
<name>A0A6I3SLV3_HELMO</name>
<reference evidence="9 10" key="1">
    <citation type="submission" date="2019-11" db="EMBL/GenBank/DDBJ databases">
        <title>Whole-genome sequence of a the green, strictly anaerobic photosynthetic bacterium Heliobacillus mobilis DSM 6151.</title>
        <authorList>
            <person name="Kyndt J.A."/>
            <person name="Meyer T.E."/>
        </authorList>
    </citation>
    <scope>NUCLEOTIDE SEQUENCE [LARGE SCALE GENOMIC DNA]</scope>
    <source>
        <strain evidence="9 10">DSM 6151</strain>
    </source>
</reference>
<keyword evidence="9" id="KW-0969">Cilium</keyword>
<dbReference type="InterPro" id="IPR031316">
    <property type="entry name" value="FlgM_C"/>
</dbReference>
<dbReference type="GO" id="GO:0044781">
    <property type="term" value="P:bacterial-type flagellum organization"/>
    <property type="evidence" value="ECO:0007669"/>
    <property type="project" value="UniProtKB-KW"/>
</dbReference>
<evidence type="ECO:0000256" key="5">
    <source>
        <dbReference type="ARBA" id="ARBA00023015"/>
    </source>
</evidence>
<dbReference type="SUPFAM" id="SSF101498">
    <property type="entry name" value="Anti-sigma factor FlgM"/>
    <property type="match status" value="1"/>
</dbReference>
<keyword evidence="4" id="KW-1005">Bacterial flagellum biogenesis</keyword>
<evidence type="ECO:0000256" key="4">
    <source>
        <dbReference type="ARBA" id="ARBA00022795"/>
    </source>
</evidence>
<dbReference type="OrthoDB" id="1683949at2"/>
<evidence type="ECO:0000256" key="6">
    <source>
        <dbReference type="ARBA" id="ARBA00023163"/>
    </source>
</evidence>
<dbReference type="EMBL" id="WNKU01000016">
    <property type="protein sequence ID" value="MTV49924.1"/>
    <property type="molecule type" value="Genomic_DNA"/>
</dbReference>
<dbReference type="Pfam" id="PF04316">
    <property type="entry name" value="FlgM"/>
    <property type="match status" value="1"/>
</dbReference>
<evidence type="ECO:0000256" key="2">
    <source>
        <dbReference type="ARBA" id="ARBA00017823"/>
    </source>
</evidence>
<evidence type="ECO:0000256" key="1">
    <source>
        <dbReference type="ARBA" id="ARBA00005322"/>
    </source>
</evidence>
<dbReference type="InterPro" id="IPR035890">
    <property type="entry name" value="Anti-sigma-28_factor_FlgM_sf"/>
</dbReference>
<dbReference type="NCBIfam" id="TIGR03824">
    <property type="entry name" value="FlgM_jcvi"/>
    <property type="match status" value="1"/>
</dbReference>
<keyword evidence="5" id="KW-0805">Transcription regulation</keyword>
<keyword evidence="9" id="KW-0282">Flagellum</keyword>
<dbReference type="AlphaFoldDB" id="A0A6I3SLV3"/>
<keyword evidence="10" id="KW-1185">Reference proteome</keyword>
<accession>A0A6I3SLV3</accession>
<dbReference type="GO" id="GO:0045892">
    <property type="term" value="P:negative regulation of DNA-templated transcription"/>
    <property type="evidence" value="ECO:0007669"/>
    <property type="project" value="InterPro"/>
</dbReference>
<feature type="domain" description="Anti-sigma-28 factor FlgM C-terminal" evidence="8">
    <location>
        <begin position="49"/>
        <end position="101"/>
    </location>
</feature>
<evidence type="ECO:0000259" key="8">
    <source>
        <dbReference type="Pfam" id="PF04316"/>
    </source>
</evidence>